<evidence type="ECO:0000256" key="2">
    <source>
        <dbReference type="ARBA" id="ARBA00022552"/>
    </source>
</evidence>
<comment type="caution">
    <text evidence="7">The sequence shown here is derived from an EMBL/GenBank/DDBJ whole genome shotgun (WGS) entry which is preliminary data.</text>
</comment>
<reference evidence="7 8" key="1">
    <citation type="submission" date="2014-10" db="EMBL/GenBank/DDBJ databases">
        <title>Genome sequence of Ponticoccus sp. strain UMTAT08 isolated from clonal culture of toxic dinoflagellate Alexandrium tamiyavanichii.</title>
        <authorList>
            <person name="Gan H.Y."/>
            <person name="Muhd D.-D."/>
            <person name="Mohd Noor M.E."/>
            <person name="Yeong Y.S."/>
            <person name="Usup G."/>
        </authorList>
    </citation>
    <scope>NUCLEOTIDE SEQUENCE [LARGE SCALE GENOMIC DNA]</scope>
    <source>
        <strain evidence="7 8">UMTAT08</strain>
    </source>
</reference>
<dbReference type="STRING" id="561184.SAMN05216376_109151"/>
<keyword evidence="4 6" id="KW-0808">Transferase</keyword>
<dbReference type="RefSeq" id="WP_139022614.1">
    <property type="nucleotide sequence ID" value="NZ_JSUQ01000011.1"/>
</dbReference>
<dbReference type="EMBL" id="JSUQ01000011">
    <property type="protein sequence ID" value="KHQ52437.1"/>
    <property type="molecule type" value="Genomic_DNA"/>
</dbReference>
<protein>
    <recommendedName>
        <fullName evidence="6">Ribosomal RNA small subunit methyltransferase G</fullName>
        <ecNumber evidence="6">2.1.1.170</ecNumber>
    </recommendedName>
    <alternativeName>
        <fullName evidence="6">16S rRNA 7-methylguanosine methyltransferase</fullName>
        <shortName evidence="6">16S rRNA m7G methyltransferase</shortName>
    </alternativeName>
</protein>
<evidence type="ECO:0000256" key="5">
    <source>
        <dbReference type="ARBA" id="ARBA00022691"/>
    </source>
</evidence>
<dbReference type="PANTHER" id="PTHR31760:SF0">
    <property type="entry name" value="S-ADENOSYL-L-METHIONINE-DEPENDENT METHYLTRANSFERASES SUPERFAMILY PROTEIN"/>
    <property type="match status" value="1"/>
</dbReference>
<dbReference type="AlphaFoldDB" id="A0A0B3RWI7"/>
<organism evidence="7 8">
    <name type="scientific">Mameliella alba</name>
    <dbReference type="NCBI Taxonomy" id="561184"/>
    <lineage>
        <taxon>Bacteria</taxon>
        <taxon>Pseudomonadati</taxon>
        <taxon>Pseudomonadota</taxon>
        <taxon>Alphaproteobacteria</taxon>
        <taxon>Rhodobacterales</taxon>
        <taxon>Roseobacteraceae</taxon>
        <taxon>Mameliella</taxon>
    </lineage>
</organism>
<comment type="function">
    <text evidence="6">Specifically methylates the N7 position of guanine in position 527 of 16S rRNA.</text>
</comment>
<dbReference type="OrthoDB" id="9808773at2"/>
<keyword evidence="5 6" id="KW-0949">S-adenosyl-L-methionine</keyword>
<comment type="catalytic activity">
    <reaction evidence="6">
        <text>guanosine(527) in 16S rRNA + S-adenosyl-L-methionine = N(7)-methylguanosine(527) in 16S rRNA + S-adenosyl-L-homocysteine</text>
        <dbReference type="Rhea" id="RHEA:42732"/>
        <dbReference type="Rhea" id="RHEA-COMP:10209"/>
        <dbReference type="Rhea" id="RHEA-COMP:10210"/>
        <dbReference type="ChEBI" id="CHEBI:57856"/>
        <dbReference type="ChEBI" id="CHEBI:59789"/>
        <dbReference type="ChEBI" id="CHEBI:74269"/>
        <dbReference type="ChEBI" id="CHEBI:74480"/>
        <dbReference type="EC" id="2.1.1.170"/>
    </reaction>
</comment>
<evidence type="ECO:0000313" key="7">
    <source>
        <dbReference type="EMBL" id="KHQ52437.1"/>
    </source>
</evidence>
<evidence type="ECO:0000256" key="4">
    <source>
        <dbReference type="ARBA" id="ARBA00022679"/>
    </source>
</evidence>
<dbReference type="EC" id="2.1.1.170" evidence="6"/>
<proteinExistence type="inferred from homology"/>
<dbReference type="GO" id="GO:0070043">
    <property type="term" value="F:rRNA (guanine-N7-)-methyltransferase activity"/>
    <property type="evidence" value="ECO:0007669"/>
    <property type="project" value="UniProtKB-UniRule"/>
</dbReference>
<comment type="similarity">
    <text evidence="6">Belongs to the methyltransferase superfamily. RNA methyltransferase RsmG family.</text>
</comment>
<dbReference type="InterPro" id="IPR029063">
    <property type="entry name" value="SAM-dependent_MTases_sf"/>
</dbReference>
<dbReference type="Gene3D" id="3.40.50.150">
    <property type="entry name" value="Vaccinia Virus protein VP39"/>
    <property type="match status" value="1"/>
</dbReference>
<feature type="binding site" evidence="6">
    <location>
        <position position="138"/>
    </location>
    <ligand>
        <name>S-adenosyl-L-methionine</name>
        <dbReference type="ChEBI" id="CHEBI:59789"/>
    </ligand>
</feature>
<evidence type="ECO:0000256" key="6">
    <source>
        <dbReference type="HAMAP-Rule" id="MF_00074"/>
    </source>
</evidence>
<evidence type="ECO:0000256" key="3">
    <source>
        <dbReference type="ARBA" id="ARBA00022603"/>
    </source>
</evidence>
<feature type="binding site" evidence="6">
    <location>
        <position position="70"/>
    </location>
    <ligand>
        <name>S-adenosyl-L-methionine</name>
        <dbReference type="ChEBI" id="CHEBI:59789"/>
    </ligand>
</feature>
<dbReference type="PIRSF" id="PIRSF003078">
    <property type="entry name" value="GidB"/>
    <property type="match status" value="1"/>
</dbReference>
<keyword evidence="2 6" id="KW-0698">rRNA processing</keyword>
<gene>
    <name evidence="6 7" type="primary">rsmG</name>
    <name evidence="7" type="ORF">OA50_02912</name>
</gene>
<comment type="caution">
    <text evidence="6">Lacks conserved residue(s) required for the propagation of feature annotation.</text>
</comment>
<keyword evidence="3 6" id="KW-0489">Methyltransferase</keyword>
<dbReference type="Proteomes" id="UP000030960">
    <property type="component" value="Unassembled WGS sequence"/>
</dbReference>
<dbReference type="SUPFAM" id="SSF53335">
    <property type="entry name" value="S-adenosyl-L-methionine-dependent methyltransferases"/>
    <property type="match status" value="1"/>
</dbReference>
<keyword evidence="1 6" id="KW-0963">Cytoplasm</keyword>
<dbReference type="HAMAP" id="MF_00074">
    <property type="entry name" value="16SrRNA_methyltr_G"/>
    <property type="match status" value="1"/>
</dbReference>
<feature type="binding site" evidence="6">
    <location>
        <begin position="124"/>
        <end position="125"/>
    </location>
    <ligand>
        <name>S-adenosyl-L-methionine</name>
        <dbReference type="ChEBI" id="CHEBI:59789"/>
    </ligand>
</feature>
<dbReference type="GO" id="GO:0005829">
    <property type="term" value="C:cytosol"/>
    <property type="evidence" value="ECO:0007669"/>
    <property type="project" value="TreeGrafter"/>
</dbReference>
<sequence length="205" mass="22265">MITSETLGFDVSRETLERLNHYLALLNKWNPRINLVARATLAEAVDRHFADSAQLVAVLPRPLGHWVDIGSGGGFPGLVVATLLAERAPDVSVSLIESDTRKATFLRSVIRETGLSAKVHAQRIEACAPQEATVLSARALAPLPKLMEFAARHLAPGGTALFMKGESWGKELEDARSQWQFSCTPHTSKTNPNAVVLEIGDLVHV</sequence>
<dbReference type="InterPro" id="IPR003682">
    <property type="entry name" value="rRNA_ssu_MeTfrase_G"/>
</dbReference>
<dbReference type="PATRIC" id="fig|1515334.3.peg.2930"/>
<dbReference type="Pfam" id="PF02527">
    <property type="entry name" value="GidB"/>
    <property type="match status" value="1"/>
</dbReference>
<comment type="subcellular location">
    <subcellularLocation>
        <location evidence="6">Cytoplasm</location>
    </subcellularLocation>
</comment>
<keyword evidence="8" id="KW-1185">Reference proteome</keyword>
<accession>A0A0B3RWI7</accession>
<evidence type="ECO:0000256" key="1">
    <source>
        <dbReference type="ARBA" id="ARBA00022490"/>
    </source>
</evidence>
<dbReference type="NCBIfam" id="TIGR00138">
    <property type="entry name" value="rsmG_gidB"/>
    <property type="match status" value="1"/>
</dbReference>
<name>A0A0B3RWI7_9RHOB</name>
<evidence type="ECO:0000313" key="8">
    <source>
        <dbReference type="Proteomes" id="UP000030960"/>
    </source>
</evidence>
<feature type="binding site" evidence="6">
    <location>
        <position position="75"/>
    </location>
    <ligand>
        <name>S-adenosyl-L-methionine</name>
        <dbReference type="ChEBI" id="CHEBI:59789"/>
    </ligand>
</feature>
<dbReference type="PANTHER" id="PTHR31760">
    <property type="entry name" value="S-ADENOSYL-L-METHIONINE-DEPENDENT METHYLTRANSFERASES SUPERFAMILY PROTEIN"/>
    <property type="match status" value="1"/>
</dbReference>